<comment type="caution">
    <text evidence="3">The sequence shown here is derived from an EMBL/GenBank/DDBJ whole genome shotgun (WGS) entry which is preliminary data.</text>
</comment>
<dbReference type="Gene3D" id="4.10.60.10">
    <property type="entry name" value="Zinc finger, CCHC-type"/>
    <property type="match status" value="1"/>
</dbReference>
<evidence type="ECO:0000256" key="1">
    <source>
        <dbReference type="PROSITE-ProRule" id="PRU00047"/>
    </source>
</evidence>
<organism evidence="3 4">
    <name type="scientific">Trichinella nelsoni</name>
    <dbReference type="NCBI Taxonomy" id="6336"/>
    <lineage>
        <taxon>Eukaryota</taxon>
        <taxon>Metazoa</taxon>
        <taxon>Ecdysozoa</taxon>
        <taxon>Nematoda</taxon>
        <taxon>Enoplea</taxon>
        <taxon>Dorylaimia</taxon>
        <taxon>Trichinellida</taxon>
        <taxon>Trichinellidae</taxon>
        <taxon>Trichinella</taxon>
    </lineage>
</organism>
<keyword evidence="1" id="KW-0862">Zinc</keyword>
<keyword evidence="4" id="KW-1185">Reference proteome</keyword>
<dbReference type="OrthoDB" id="6509069at2759"/>
<evidence type="ECO:0000259" key="2">
    <source>
        <dbReference type="PROSITE" id="PS50158"/>
    </source>
</evidence>
<dbReference type="GO" id="GO:0008270">
    <property type="term" value="F:zinc ion binding"/>
    <property type="evidence" value="ECO:0007669"/>
    <property type="project" value="UniProtKB-KW"/>
</dbReference>
<proteinExistence type="predicted"/>
<evidence type="ECO:0000313" key="4">
    <source>
        <dbReference type="Proteomes" id="UP000054630"/>
    </source>
</evidence>
<dbReference type="SMART" id="SM00343">
    <property type="entry name" value="ZnF_C2HC"/>
    <property type="match status" value="1"/>
</dbReference>
<feature type="domain" description="CCHC-type" evidence="2">
    <location>
        <begin position="29"/>
        <end position="44"/>
    </location>
</feature>
<keyword evidence="1" id="KW-0479">Metal-binding</keyword>
<dbReference type="PROSITE" id="PS50158">
    <property type="entry name" value="ZF_CCHC"/>
    <property type="match status" value="1"/>
</dbReference>
<keyword evidence="1" id="KW-0863">Zinc-finger</keyword>
<name>A0A0V0RVH9_9BILA</name>
<dbReference type="SUPFAM" id="SSF57756">
    <property type="entry name" value="Retrovirus zinc finger-like domains"/>
    <property type="match status" value="1"/>
</dbReference>
<dbReference type="EMBL" id="JYDL01000072">
    <property type="protein sequence ID" value="KRX18488.1"/>
    <property type="molecule type" value="Genomic_DNA"/>
</dbReference>
<protein>
    <recommendedName>
        <fullName evidence="2">CCHC-type domain-containing protein</fullName>
    </recommendedName>
</protein>
<dbReference type="InterPro" id="IPR001878">
    <property type="entry name" value="Znf_CCHC"/>
</dbReference>
<dbReference type="GO" id="GO:0003676">
    <property type="term" value="F:nucleic acid binding"/>
    <property type="evidence" value="ECO:0007669"/>
    <property type="project" value="InterPro"/>
</dbReference>
<dbReference type="Pfam" id="PF00098">
    <property type="entry name" value="zf-CCHC"/>
    <property type="match status" value="1"/>
</dbReference>
<sequence>MRLPEKTTDSSVAQMVKTHTKKNVKKDRRKCFRCHQIGHLAKNCTMTAVKNAGQSRQSLGGESFCCYRDEDIRKTCKTWVADSGAS</sequence>
<accession>A0A0V0RVH9</accession>
<dbReference type="AlphaFoldDB" id="A0A0V0RVH9"/>
<evidence type="ECO:0000313" key="3">
    <source>
        <dbReference type="EMBL" id="KRX18488.1"/>
    </source>
</evidence>
<reference evidence="3 4" key="1">
    <citation type="submission" date="2015-01" db="EMBL/GenBank/DDBJ databases">
        <title>Evolution of Trichinella species and genotypes.</title>
        <authorList>
            <person name="Korhonen P.K."/>
            <person name="Edoardo P."/>
            <person name="Giuseppe L.R."/>
            <person name="Gasser R.B."/>
        </authorList>
    </citation>
    <scope>NUCLEOTIDE SEQUENCE [LARGE SCALE GENOMIC DNA]</scope>
    <source>
        <strain evidence="3">ISS37</strain>
    </source>
</reference>
<dbReference type="GO" id="GO:0019899">
    <property type="term" value="F:enzyme binding"/>
    <property type="evidence" value="ECO:0007669"/>
    <property type="project" value="UniProtKB-ARBA"/>
</dbReference>
<dbReference type="Proteomes" id="UP000054630">
    <property type="component" value="Unassembled WGS sequence"/>
</dbReference>
<gene>
    <name evidence="3" type="ORF">T07_1798</name>
</gene>
<dbReference type="InterPro" id="IPR036875">
    <property type="entry name" value="Znf_CCHC_sf"/>
</dbReference>